<evidence type="ECO:0000256" key="1">
    <source>
        <dbReference type="SAM" id="Phobius"/>
    </source>
</evidence>
<feature type="transmembrane region" description="Helical" evidence="1">
    <location>
        <begin position="359"/>
        <end position="383"/>
    </location>
</feature>
<accession>A0A840CJS3</accession>
<evidence type="ECO:0000313" key="2">
    <source>
        <dbReference type="EMBL" id="MBB4035616.1"/>
    </source>
</evidence>
<reference evidence="2 3" key="1">
    <citation type="submission" date="2020-08" db="EMBL/GenBank/DDBJ databases">
        <title>Genomic Encyclopedia of Type Strains, Phase IV (KMG-IV): sequencing the most valuable type-strain genomes for metagenomic binning, comparative biology and taxonomic classification.</title>
        <authorList>
            <person name="Goeker M."/>
        </authorList>
    </citation>
    <scope>NUCLEOTIDE SEQUENCE [LARGE SCALE GENOMIC DNA]</scope>
    <source>
        <strain evidence="2 3">DSM 104969</strain>
    </source>
</reference>
<feature type="transmembrane region" description="Helical" evidence="1">
    <location>
        <begin position="315"/>
        <end position="339"/>
    </location>
</feature>
<keyword evidence="3" id="KW-1185">Reference proteome</keyword>
<keyword evidence="1" id="KW-0472">Membrane</keyword>
<gene>
    <name evidence="2" type="ORF">GGR21_001509</name>
</gene>
<protein>
    <submittedName>
        <fullName evidence="2">Putative ABC transport system permease protein</fullName>
    </submittedName>
</protein>
<proteinExistence type="predicted"/>
<dbReference type="AlphaFoldDB" id="A0A840CJS3"/>
<comment type="caution">
    <text evidence="2">The sequence shown here is derived from an EMBL/GenBank/DDBJ whole genome shotgun (WGS) entry which is preliminary data.</text>
</comment>
<feature type="transmembrane region" description="Helical" evidence="1">
    <location>
        <begin position="274"/>
        <end position="295"/>
    </location>
</feature>
<organism evidence="2 3">
    <name type="scientific">Dysgonomonas hofstadii</name>
    <dbReference type="NCBI Taxonomy" id="637886"/>
    <lineage>
        <taxon>Bacteria</taxon>
        <taxon>Pseudomonadati</taxon>
        <taxon>Bacteroidota</taxon>
        <taxon>Bacteroidia</taxon>
        <taxon>Bacteroidales</taxon>
        <taxon>Dysgonomonadaceae</taxon>
        <taxon>Dysgonomonas</taxon>
    </lineage>
</organism>
<dbReference type="RefSeq" id="WP_246348016.1">
    <property type="nucleotide sequence ID" value="NZ_JACIEP010000004.1"/>
</dbReference>
<keyword evidence="1" id="KW-0812">Transmembrane</keyword>
<name>A0A840CJS3_9BACT</name>
<keyword evidence="1" id="KW-1133">Transmembrane helix</keyword>
<sequence length="397" mass="44518">MELIFVSVCLWYIIDYMGALYTIENTPLGFNIENTYRIDLSERTQGSDNYISPEDKTTTTGEDLLAVMERIRQYPAIESVSLSVASQPYAATPYSQTFYKKLLYNDTGVSAQEYRVTLSFFDVFKIQSPDGKDPKTALSQHSIIISSNMAEDLTKEGNIIGKNVIVGENGQEKQITAEYIPVRWSEYFKPHRSFFSLLSEDDITHTVNSGNLSNMELCIRTKPEESPGFIDAFIKDMAPLLMVGNIYMMDVRPASYIRKGTIGPVASTIYVRSLLLGFLLVNIFLGISGVFGLRVQQRRSELGLRIALGSSKLKLQLLVIVEGLALLSLAMIPVIIIALNIGLFELVHLEWIEFTPFRFLLGILATYLIMACIIFSGVCYPAYRTSLIEPANALRNE</sequence>
<dbReference type="PANTHER" id="PTHR30572">
    <property type="entry name" value="MEMBRANE COMPONENT OF TRANSPORTER-RELATED"/>
    <property type="match status" value="1"/>
</dbReference>
<dbReference type="InterPro" id="IPR050250">
    <property type="entry name" value="Macrolide_Exporter_MacB"/>
</dbReference>
<dbReference type="GO" id="GO:0005886">
    <property type="term" value="C:plasma membrane"/>
    <property type="evidence" value="ECO:0007669"/>
    <property type="project" value="TreeGrafter"/>
</dbReference>
<dbReference type="Proteomes" id="UP000555103">
    <property type="component" value="Unassembled WGS sequence"/>
</dbReference>
<dbReference type="GO" id="GO:0022857">
    <property type="term" value="F:transmembrane transporter activity"/>
    <property type="evidence" value="ECO:0007669"/>
    <property type="project" value="TreeGrafter"/>
</dbReference>
<dbReference type="EMBL" id="JACIEP010000004">
    <property type="protein sequence ID" value="MBB4035616.1"/>
    <property type="molecule type" value="Genomic_DNA"/>
</dbReference>
<dbReference type="PANTHER" id="PTHR30572:SF4">
    <property type="entry name" value="ABC TRANSPORTER PERMEASE YTRF"/>
    <property type="match status" value="1"/>
</dbReference>
<evidence type="ECO:0000313" key="3">
    <source>
        <dbReference type="Proteomes" id="UP000555103"/>
    </source>
</evidence>